<keyword evidence="2" id="KW-0812">Transmembrane</keyword>
<feature type="transmembrane region" description="Helical" evidence="2">
    <location>
        <begin position="180"/>
        <end position="197"/>
    </location>
</feature>
<evidence type="ECO:0008006" key="5">
    <source>
        <dbReference type="Google" id="ProtNLM"/>
    </source>
</evidence>
<dbReference type="KEGG" id="mnt:21409458"/>
<gene>
    <name evidence="3" type="ORF">L484_026815</name>
</gene>
<keyword evidence="2" id="KW-1133">Transmembrane helix</keyword>
<evidence type="ECO:0000256" key="2">
    <source>
        <dbReference type="SAM" id="Phobius"/>
    </source>
</evidence>
<keyword evidence="4" id="KW-1185">Reference proteome</keyword>
<keyword evidence="2" id="KW-0472">Membrane</keyword>
<name>W9SD51_9ROSA</name>
<evidence type="ECO:0000313" key="4">
    <source>
        <dbReference type="Proteomes" id="UP000030645"/>
    </source>
</evidence>
<dbReference type="GO" id="GO:0010104">
    <property type="term" value="P:regulation of ethylene-activated signaling pathway"/>
    <property type="evidence" value="ECO:0007669"/>
    <property type="project" value="TreeGrafter"/>
</dbReference>
<reference evidence="4" key="1">
    <citation type="submission" date="2013-01" db="EMBL/GenBank/DDBJ databases">
        <title>Draft Genome Sequence of a Mulberry Tree, Morus notabilis C.K. Schneid.</title>
        <authorList>
            <person name="He N."/>
            <person name="Zhao S."/>
        </authorList>
    </citation>
    <scope>NUCLEOTIDE SEQUENCE</scope>
</reference>
<feature type="region of interest" description="Disordered" evidence="1">
    <location>
        <begin position="1"/>
        <end position="20"/>
    </location>
</feature>
<evidence type="ECO:0000256" key="1">
    <source>
        <dbReference type="SAM" id="MobiDB-lite"/>
    </source>
</evidence>
<dbReference type="InterPro" id="IPR008496">
    <property type="entry name" value="TMEM222/RTE1"/>
</dbReference>
<dbReference type="Proteomes" id="UP000030645">
    <property type="component" value="Unassembled WGS sequence"/>
</dbReference>
<dbReference type="AlphaFoldDB" id="W9SD51"/>
<dbReference type="Pfam" id="PF05608">
    <property type="entry name" value="RTE1"/>
    <property type="match status" value="1"/>
</dbReference>
<dbReference type="GO" id="GO:0005794">
    <property type="term" value="C:Golgi apparatus"/>
    <property type="evidence" value="ECO:0007669"/>
    <property type="project" value="TreeGrafter"/>
</dbReference>
<dbReference type="GO" id="GO:0005783">
    <property type="term" value="C:endoplasmic reticulum"/>
    <property type="evidence" value="ECO:0007669"/>
    <property type="project" value="TreeGrafter"/>
</dbReference>
<protein>
    <recommendedName>
        <fullName evidence="5">Protein RTE1-HOMOLOG</fullName>
    </recommendedName>
</protein>
<feature type="transmembrane region" description="Helical" evidence="2">
    <location>
        <begin position="203"/>
        <end position="224"/>
    </location>
</feature>
<accession>W9SD51</accession>
<dbReference type="eggNOG" id="KOG3150">
    <property type="taxonomic scope" value="Eukaryota"/>
</dbReference>
<organism evidence="3 4">
    <name type="scientific">Morus notabilis</name>
    <dbReference type="NCBI Taxonomy" id="981085"/>
    <lineage>
        <taxon>Eukaryota</taxon>
        <taxon>Viridiplantae</taxon>
        <taxon>Streptophyta</taxon>
        <taxon>Embryophyta</taxon>
        <taxon>Tracheophyta</taxon>
        <taxon>Spermatophyta</taxon>
        <taxon>Magnoliopsida</taxon>
        <taxon>eudicotyledons</taxon>
        <taxon>Gunneridae</taxon>
        <taxon>Pentapetalae</taxon>
        <taxon>rosids</taxon>
        <taxon>fabids</taxon>
        <taxon>Rosales</taxon>
        <taxon>Moraceae</taxon>
        <taxon>Moreae</taxon>
        <taxon>Morus</taxon>
    </lineage>
</organism>
<dbReference type="EMBL" id="KE346359">
    <property type="protein sequence ID" value="EXC35508.1"/>
    <property type="molecule type" value="Genomic_DNA"/>
</dbReference>
<dbReference type="GO" id="GO:0009723">
    <property type="term" value="P:response to ethylene"/>
    <property type="evidence" value="ECO:0007669"/>
    <property type="project" value="TreeGrafter"/>
</dbReference>
<proteinExistence type="predicted"/>
<evidence type="ECO:0000313" key="3">
    <source>
        <dbReference type="EMBL" id="EXC35508.1"/>
    </source>
</evidence>
<dbReference type="PANTHER" id="PTHR20921:SF0">
    <property type="entry name" value="TRANSMEMBRANE PROTEIN 222"/>
    <property type="match status" value="1"/>
</dbReference>
<dbReference type="PANTHER" id="PTHR20921">
    <property type="entry name" value="TRANSMEMBRANE PROTEIN 222"/>
    <property type="match status" value="1"/>
</dbReference>
<sequence length="230" mass="25964">MDSDADTENQLMAEGSSSPNFQIDPKRARFPCCIVWTPLPVISWLVPFVGHIGICREDGVILDFAGPNFVCVDNFAFGVVARYLHISLHECYALPLPSLHKSEDQHRQDQPEREISTWDDALRKGTQVFQHRAYSLFTCNCHSFVANNLNRLQFSNGGWNVVNLAALIFIKGKWVSKASMVRSFLPFLVVFSLGFALGGSSFLIFLALFIVFLVGWFLFGTYCFKNLIQL</sequence>
<dbReference type="STRING" id="981085.W9SD51"/>
<dbReference type="OrthoDB" id="267284at2759"/>